<feature type="transmembrane region" description="Helical" evidence="2">
    <location>
        <begin position="70"/>
        <end position="92"/>
    </location>
</feature>
<dbReference type="OrthoDB" id="541403at2759"/>
<feature type="transmembrane region" description="Helical" evidence="2">
    <location>
        <begin position="99"/>
        <end position="121"/>
    </location>
</feature>
<evidence type="ECO:0000256" key="2">
    <source>
        <dbReference type="SAM" id="Phobius"/>
    </source>
</evidence>
<accession>A0A9W7L4F4</accession>
<keyword evidence="4" id="KW-1185">Reference proteome</keyword>
<feature type="transmembrane region" description="Helical" evidence="2">
    <location>
        <begin position="318"/>
        <end position="335"/>
    </location>
</feature>
<keyword evidence="2" id="KW-0812">Transmembrane</keyword>
<feature type="transmembrane region" description="Helical" evidence="2">
    <location>
        <begin position="282"/>
        <end position="306"/>
    </location>
</feature>
<proteinExistence type="predicted"/>
<dbReference type="PANTHER" id="PTHR23525:SF1">
    <property type="entry name" value="NODULIN-LIKE DOMAIN-CONTAINING PROTEIN"/>
    <property type="match status" value="1"/>
</dbReference>
<dbReference type="SUPFAM" id="SSF103473">
    <property type="entry name" value="MFS general substrate transporter"/>
    <property type="match status" value="1"/>
</dbReference>
<protein>
    <recommendedName>
        <fullName evidence="5">Major facilitator superfamily (MFS) profile domain-containing protein</fullName>
    </recommendedName>
</protein>
<feature type="compositionally biased region" description="Basic and acidic residues" evidence="1">
    <location>
        <begin position="241"/>
        <end position="267"/>
    </location>
</feature>
<name>A0A9W7L4F4_9STRA</name>
<feature type="transmembrane region" description="Helical" evidence="2">
    <location>
        <begin position="136"/>
        <end position="160"/>
    </location>
</feature>
<feature type="transmembrane region" description="Helical" evidence="2">
    <location>
        <begin position="32"/>
        <end position="58"/>
    </location>
</feature>
<dbReference type="InterPro" id="IPR036259">
    <property type="entry name" value="MFS_trans_sf"/>
</dbReference>
<feature type="compositionally biased region" description="Polar residues" evidence="1">
    <location>
        <begin position="475"/>
        <end position="484"/>
    </location>
</feature>
<evidence type="ECO:0000256" key="1">
    <source>
        <dbReference type="SAM" id="MobiDB-lite"/>
    </source>
</evidence>
<evidence type="ECO:0000313" key="3">
    <source>
        <dbReference type="EMBL" id="GMI28847.1"/>
    </source>
</evidence>
<dbReference type="Pfam" id="PF07690">
    <property type="entry name" value="MFS_1"/>
    <property type="match status" value="1"/>
</dbReference>
<feature type="transmembrane region" description="Helical" evidence="2">
    <location>
        <begin position="172"/>
        <end position="198"/>
    </location>
</feature>
<evidence type="ECO:0008006" key="5">
    <source>
        <dbReference type="Google" id="ProtNLM"/>
    </source>
</evidence>
<gene>
    <name evidence="3" type="ORF">TrCOL_g2202</name>
</gene>
<feature type="transmembrane region" description="Helical" evidence="2">
    <location>
        <begin position="210"/>
        <end position="228"/>
    </location>
</feature>
<dbReference type="InterPro" id="IPR011701">
    <property type="entry name" value="MFS"/>
</dbReference>
<feature type="region of interest" description="Disordered" evidence="1">
    <location>
        <begin position="472"/>
        <end position="514"/>
    </location>
</feature>
<feature type="region of interest" description="Disordered" evidence="1">
    <location>
        <begin position="238"/>
        <end position="268"/>
    </location>
</feature>
<keyword evidence="2" id="KW-0472">Membrane</keyword>
<comment type="caution">
    <text evidence="3">The sequence shown here is derived from an EMBL/GenBank/DDBJ whole genome shotgun (WGS) entry which is preliminary data.</text>
</comment>
<feature type="compositionally biased region" description="Polar residues" evidence="1">
    <location>
        <begin position="1"/>
        <end position="13"/>
    </location>
</feature>
<dbReference type="EMBL" id="BRYA01000669">
    <property type="protein sequence ID" value="GMI28847.1"/>
    <property type="molecule type" value="Genomic_DNA"/>
</dbReference>
<reference evidence="4" key="1">
    <citation type="journal article" date="2023" name="Commun. Biol.">
        <title>Genome analysis of Parmales, the sister group of diatoms, reveals the evolutionary specialization of diatoms from phago-mixotrophs to photoautotrophs.</title>
        <authorList>
            <person name="Ban H."/>
            <person name="Sato S."/>
            <person name="Yoshikawa S."/>
            <person name="Yamada K."/>
            <person name="Nakamura Y."/>
            <person name="Ichinomiya M."/>
            <person name="Sato N."/>
            <person name="Blanc-Mathieu R."/>
            <person name="Endo H."/>
            <person name="Kuwata A."/>
            <person name="Ogata H."/>
        </authorList>
    </citation>
    <scope>NUCLEOTIDE SEQUENCE [LARGE SCALE GENOMIC DNA]</scope>
</reference>
<dbReference type="PANTHER" id="PTHR23525">
    <property type="entry name" value="TRANSPORTER, PUTATIVE-RELATED"/>
    <property type="match status" value="1"/>
</dbReference>
<dbReference type="Proteomes" id="UP001165065">
    <property type="component" value="Unassembled WGS sequence"/>
</dbReference>
<sequence>MCSSSPSLNTASEENPHNVRIPCTSKTVNRNVFWSLVLCTFYGLADNLWAGTVFAAYLEVTNDDHNSAVGYVEGANGMAALLTAIPVGYLADKYPRSRIIWIGGVALILTAAAHSSVLFYVGDSAPTGDKQQTSLLLYLFIMALWGSAGGVVNGPVQALYADSTPSGERSTYYVYLFASYMLSSCVGPLISIVLFQYWGNDWTVEQLKNVILVGMALEVVAASCMFFFDDAAALKEEEEEGKDKDKDTDKDTDTDKDKDKDKGEPAKKHPCCGSLTTAHIPYILFTFDLIVSLGSGMTVKFFPLFFKNDCKLTPTEVQVIYLIVPIVMVACSGLGSKLAKSAGRVQTIITVKTLGVSLLFSMVFFEDYLQQTPLLLVPIYILRTGLINSTYPLQESILMDFVPKNERARWKSLESVSQFGWCGSAVLGGLLSDKFDYSFTFLITAILQSVGVLGYSLLLPLVPRSEKDLAEQRKSAMSASASTDDLTRPLLDSDDDPNADLNTDPNTSRLTGVV</sequence>
<organism evidence="3 4">
    <name type="scientific">Triparma columacea</name>
    <dbReference type="NCBI Taxonomy" id="722753"/>
    <lineage>
        <taxon>Eukaryota</taxon>
        <taxon>Sar</taxon>
        <taxon>Stramenopiles</taxon>
        <taxon>Ochrophyta</taxon>
        <taxon>Bolidophyceae</taxon>
        <taxon>Parmales</taxon>
        <taxon>Triparmaceae</taxon>
        <taxon>Triparma</taxon>
    </lineage>
</organism>
<dbReference type="GO" id="GO:0022857">
    <property type="term" value="F:transmembrane transporter activity"/>
    <property type="evidence" value="ECO:0007669"/>
    <property type="project" value="InterPro"/>
</dbReference>
<dbReference type="Gene3D" id="1.20.1250.20">
    <property type="entry name" value="MFS general substrate transporter like domains"/>
    <property type="match status" value="2"/>
</dbReference>
<evidence type="ECO:0000313" key="4">
    <source>
        <dbReference type="Proteomes" id="UP001165065"/>
    </source>
</evidence>
<feature type="compositionally biased region" description="Polar residues" evidence="1">
    <location>
        <begin position="500"/>
        <end position="514"/>
    </location>
</feature>
<feature type="transmembrane region" description="Helical" evidence="2">
    <location>
        <begin position="437"/>
        <end position="458"/>
    </location>
</feature>
<keyword evidence="2" id="KW-1133">Transmembrane helix</keyword>
<feature type="region of interest" description="Disordered" evidence="1">
    <location>
        <begin position="1"/>
        <end position="20"/>
    </location>
</feature>
<dbReference type="AlphaFoldDB" id="A0A9W7L4F4"/>
<feature type="transmembrane region" description="Helical" evidence="2">
    <location>
        <begin position="347"/>
        <end position="365"/>
    </location>
</feature>